<feature type="domain" description="Initiator Rep protein WH1" evidence="2">
    <location>
        <begin position="9"/>
        <end position="154"/>
    </location>
</feature>
<dbReference type="InterPro" id="IPR000525">
    <property type="entry name" value="Initiator_Rep_WH1"/>
</dbReference>
<evidence type="ECO:0000256" key="1">
    <source>
        <dbReference type="ARBA" id="ARBA00038283"/>
    </source>
</evidence>
<dbReference type="GO" id="GO:0003887">
    <property type="term" value="F:DNA-directed DNA polymerase activity"/>
    <property type="evidence" value="ECO:0007669"/>
    <property type="project" value="InterPro"/>
</dbReference>
<sequence>MTKHHEQTIVQYHTDLNDILFKGFKAVELNLFFAICSLLKDRGSERIILDIDEIKKIAHYTSRSKKRFEPDLMNVIEKVMALPFSEYSQFAGQKMDLFDVKKTKIDFDGKKLSIGLTPRFSYILNHFDKHSVAFPIARLTHLKSIYSKYLYRLFLQYIDEETYTFSIEAFRERLDLKEKYPYMKDMDRRVFKMINNELGAYYDVFKFQKILEQPQRVIKVKYVFYNEII</sequence>
<dbReference type="Gene3D" id="1.10.10.10">
    <property type="entry name" value="Winged helix-like DNA-binding domain superfamily/Winged helix DNA-binding domain"/>
    <property type="match status" value="1"/>
</dbReference>
<evidence type="ECO:0000259" key="2">
    <source>
        <dbReference type="Pfam" id="PF01051"/>
    </source>
</evidence>
<organism evidence="3">
    <name type="scientific">Staphylococcus aureus</name>
    <dbReference type="NCBI Taxonomy" id="1280"/>
    <lineage>
        <taxon>Bacteria</taxon>
        <taxon>Bacillati</taxon>
        <taxon>Bacillota</taxon>
        <taxon>Bacilli</taxon>
        <taxon>Bacillales</taxon>
        <taxon>Staphylococcaceae</taxon>
        <taxon>Staphylococcus</taxon>
    </lineage>
</organism>
<evidence type="ECO:0000313" key="3">
    <source>
        <dbReference type="EMBL" id="BAK53052.1"/>
    </source>
</evidence>
<dbReference type="Pfam" id="PF01051">
    <property type="entry name" value="Rep3_N"/>
    <property type="match status" value="1"/>
</dbReference>
<dbReference type="GO" id="GO:0006270">
    <property type="term" value="P:DNA replication initiation"/>
    <property type="evidence" value="ECO:0007669"/>
    <property type="project" value="InterPro"/>
</dbReference>
<dbReference type="EMBL" id="AB505628">
    <property type="protein sequence ID" value="BAK53052.1"/>
    <property type="molecule type" value="Genomic_DNA"/>
</dbReference>
<proteinExistence type="inferred from homology"/>
<dbReference type="Pfam" id="PF21205">
    <property type="entry name" value="Rep3_C"/>
    <property type="match status" value="1"/>
</dbReference>
<dbReference type="InterPro" id="IPR036390">
    <property type="entry name" value="WH_DNA-bd_sf"/>
</dbReference>
<protein>
    <recommendedName>
        <fullName evidence="2">Initiator Rep protein WH1 domain-containing protein</fullName>
    </recommendedName>
</protein>
<dbReference type="AlphaFoldDB" id="F8WK73"/>
<dbReference type="SUPFAM" id="SSF46785">
    <property type="entry name" value="Winged helix' DNA-binding domain"/>
    <property type="match status" value="1"/>
</dbReference>
<accession>F8WK73</accession>
<reference evidence="3" key="1">
    <citation type="journal article" date="2011" name="Antimicrob. Agents Chemother.">
        <title>Novel types of staphylococcal cassette chromosome mec elements identified in clonal complex 398 methicillin-resistant Staphylococcus aureus strains.</title>
        <authorList>
            <person name="Li S."/>
            <person name="Skov R.L."/>
            <person name="Han X."/>
            <person name="Larsen A.R."/>
            <person name="Larsen J."/>
            <person name="Sorum M."/>
            <person name="Wulf M."/>
            <person name="Voss A."/>
            <person name="Hiramatsu K."/>
            <person name="Ito T."/>
        </authorList>
    </citation>
    <scope>NUCLEOTIDE SEQUENCE</scope>
    <source>
        <strain evidence="3">JCSC6943</strain>
    </source>
</reference>
<name>F8WK73_STAAU</name>
<comment type="similarity">
    <text evidence="1">Belongs to the initiator RepB protein family.</text>
</comment>
<dbReference type="InterPro" id="IPR036388">
    <property type="entry name" value="WH-like_DNA-bd_sf"/>
</dbReference>